<protein>
    <submittedName>
        <fullName evidence="1">Uncharacterized protein</fullName>
    </submittedName>
</protein>
<sequence>MATVRMRDQSVIRLARNMELRVDDIAERGCVRAAIHQSGGWGIDVSKIILRNFFMVKRALKEKISSTRHEHCHVKGSYEAHDISAALKVLEIK</sequence>
<evidence type="ECO:0000313" key="2">
    <source>
        <dbReference type="Proteomes" id="UP001163603"/>
    </source>
</evidence>
<reference evidence="2" key="1">
    <citation type="journal article" date="2023" name="G3 (Bethesda)">
        <title>Genome assembly and association tests identify interacting loci associated with vigor, precocity, and sex in interspecific pistachio rootstocks.</title>
        <authorList>
            <person name="Palmer W."/>
            <person name="Jacygrad E."/>
            <person name="Sagayaradj S."/>
            <person name="Cavanaugh K."/>
            <person name="Han R."/>
            <person name="Bertier L."/>
            <person name="Beede B."/>
            <person name="Kafkas S."/>
            <person name="Golino D."/>
            <person name="Preece J."/>
            <person name="Michelmore R."/>
        </authorList>
    </citation>
    <scope>NUCLEOTIDE SEQUENCE [LARGE SCALE GENOMIC DNA]</scope>
</reference>
<name>A0ACC0XU77_9ROSI</name>
<comment type="caution">
    <text evidence="1">The sequence shown here is derived from an EMBL/GenBank/DDBJ whole genome shotgun (WGS) entry which is preliminary data.</text>
</comment>
<organism evidence="1 2">
    <name type="scientific">Pistacia integerrima</name>
    <dbReference type="NCBI Taxonomy" id="434235"/>
    <lineage>
        <taxon>Eukaryota</taxon>
        <taxon>Viridiplantae</taxon>
        <taxon>Streptophyta</taxon>
        <taxon>Embryophyta</taxon>
        <taxon>Tracheophyta</taxon>
        <taxon>Spermatophyta</taxon>
        <taxon>Magnoliopsida</taxon>
        <taxon>eudicotyledons</taxon>
        <taxon>Gunneridae</taxon>
        <taxon>Pentapetalae</taxon>
        <taxon>rosids</taxon>
        <taxon>malvids</taxon>
        <taxon>Sapindales</taxon>
        <taxon>Anacardiaceae</taxon>
        <taxon>Pistacia</taxon>
    </lineage>
</organism>
<accession>A0ACC0XU77</accession>
<keyword evidence="2" id="KW-1185">Reference proteome</keyword>
<evidence type="ECO:0000313" key="1">
    <source>
        <dbReference type="EMBL" id="KAJ0024444.1"/>
    </source>
</evidence>
<dbReference type="Proteomes" id="UP001163603">
    <property type="component" value="Chromosome 10"/>
</dbReference>
<dbReference type="EMBL" id="CM047745">
    <property type="protein sequence ID" value="KAJ0024444.1"/>
    <property type="molecule type" value="Genomic_DNA"/>
</dbReference>
<gene>
    <name evidence="1" type="ORF">Pint_06852</name>
</gene>
<proteinExistence type="predicted"/>